<keyword evidence="2" id="KW-0378">Hydrolase</keyword>
<dbReference type="EMBL" id="JACWMT010000004">
    <property type="protein sequence ID" value="MBD1272012.1"/>
    <property type="molecule type" value="Genomic_DNA"/>
</dbReference>
<proteinExistence type="predicted"/>
<evidence type="ECO:0000256" key="2">
    <source>
        <dbReference type="ARBA" id="ARBA00022801"/>
    </source>
</evidence>
<keyword evidence="1" id="KW-0547">Nucleotide-binding</keyword>
<dbReference type="Proteomes" id="UP000587211">
    <property type="component" value="Unassembled WGS sequence"/>
</dbReference>
<evidence type="ECO:0000256" key="1">
    <source>
        <dbReference type="ARBA" id="ARBA00022741"/>
    </source>
</evidence>
<reference evidence="5" key="2">
    <citation type="submission" date="2020-09" db="EMBL/GenBank/DDBJ databases">
        <title>Novel species in genus Aeromicrobium.</title>
        <authorList>
            <person name="Zhang G."/>
        </authorList>
    </citation>
    <scope>NUCLEOTIDE SEQUENCE</scope>
    <source>
        <strain evidence="5">SSW1-57</strain>
    </source>
</reference>
<reference evidence="6 7" key="1">
    <citation type="submission" date="2020-07" db="EMBL/GenBank/DDBJ databases">
        <title>Sequencing the genomes of 1000 actinobacteria strains.</title>
        <authorList>
            <person name="Klenk H.-P."/>
        </authorList>
    </citation>
    <scope>NUCLEOTIDE SEQUENCE [LARGE SCALE GENOMIC DNA]</scope>
    <source>
        <strain evidence="6 7">DSM 19087</strain>
    </source>
</reference>
<feature type="domain" description="Carboxyltransferase" evidence="4">
    <location>
        <begin position="31"/>
        <end position="305"/>
    </location>
</feature>
<dbReference type="AlphaFoldDB" id="A0A8I0FWM7"/>
<dbReference type="GO" id="GO:0005524">
    <property type="term" value="F:ATP binding"/>
    <property type="evidence" value="ECO:0007669"/>
    <property type="project" value="UniProtKB-KW"/>
</dbReference>
<dbReference type="Gene3D" id="2.40.100.10">
    <property type="entry name" value="Cyclophilin-like"/>
    <property type="match status" value="1"/>
</dbReference>
<name>A0A8I0FWM7_9ACTN</name>
<dbReference type="InterPro" id="IPR003778">
    <property type="entry name" value="CT_A_B"/>
</dbReference>
<evidence type="ECO:0000313" key="6">
    <source>
        <dbReference type="EMBL" id="NYI38796.1"/>
    </source>
</evidence>
<organism evidence="5 8">
    <name type="scientific">Aeromicrobium tamlense</name>
    <dbReference type="NCBI Taxonomy" id="375541"/>
    <lineage>
        <taxon>Bacteria</taxon>
        <taxon>Bacillati</taxon>
        <taxon>Actinomycetota</taxon>
        <taxon>Actinomycetes</taxon>
        <taxon>Propionibacteriales</taxon>
        <taxon>Nocardioidaceae</taxon>
        <taxon>Aeromicrobium</taxon>
    </lineage>
</organism>
<dbReference type="Proteomes" id="UP000659061">
    <property type="component" value="Unassembled WGS sequence"/>
</dbReference>
<dbReference type="InterPro" id="IPR052708">
    <property type="entry name" value="PxpC"/>
</dbReference>
<dbReference type="SMART" id="SM00797">
    <property type="entry name" value="AHS2"/>
    <property type="match status" value="1"/>
</dbReference>
<dbReference type="InterPro" id="IPR029000">
    <property type="entry name" value="Cyclophilin-like_dom_sf"/>
</dbReference>
<dbReference type="GO" id="GO:0016787">
    <property type="term" value="F:hydrolase activity"/>
    <property type="evidence" value="ECO:0007669"/>
    <property type="project" value="UniProtKB-KW"/>
</dbReference>
<dbReference type="EMBL" id="JACBZN010000001">
    <property type="protein sequence ID" value="NYI38796.1"/>
    <property type="molecule type" value="Genomic_DNA"/>
</dbReference>
<sequence length="307" mass="31982">MRRPATTPVLRIVEPGILTTVQDQGRRGLAAMGVTVSGAADRSAYALANRLVGNSPGCAVLEVTFGGFEAVTTGATWIATTGATAPLWVDGVRHGANSRVQVPAGATIRLGQPTWGLRTYLAVRGGLDVPQVLGSRSRDTLAGIGPAPLERGDEVTLGTDWGRFPPVDHAPVPNGPSHGPIELPLVLGPRDDWFTEAALSTLVATRWTVGAASNRIGVRLLGPQLARAVPGELPSEGVPVGAVQVPTSGPIVFLDDHPVTGGYPVIGVVTREGLDSLAQARAGDTVVFRPARVDFVAYEADRQRTPV</sequence>
<evidence type="ECO:0000313" key="5">
    <source>
        <dbReference type="EMBL" id="MBD1272012.1"/>
    </source>
</evidence>
<gene>
    <name evidence="6" type="ORF">BJ975_002171</name>
    <name evidence="5" type="ORF">IDH50_17335</name>
</gene>
<dbReference type="GO" id="GO:0016740">
    <property type="term" value="F:transferase activity"/>
    <property type="evidence" value="ECO:0007669"/>
    <property type="project" value="UniProtKB-KW"/>
</dbReference>
<dbReference type="SUPFAM" id="SSF50891">
    <property type="entry name" value="Cyclophilin-like"/>
    <property type="match status" value="1"/>
</dbReference>
<dbReference type="NCBIfam" id="TIGR00724">
    <property type="entry name" value="urea_amlyse_rel"/>
    <property type="match status" value="1"/>
</dbReference>
<dbReference type="PANTHER" id="PTHR43309">
    <property type="entry name" value="5-OXOPROLINASE SUBUNIT C"/>
    <property type="match status" value="1"/>
</dbReference>
<evidence type="ECO:0000313" key="7">
    <source>
        <dbReference type="Proteomes" id="UP000587211"/>
    </source>
</evidence>
<dbReference type="Pfam" id="PF02626">
    <property type="entry name" value="CT_A_B"/>
    <property type="match status" value="1"/>
</dbReference>
<dbReference type="PANTHER" id="PTHR43309:SF3">
    <property type="entry name" value="5-OXOPROLINASE SUBUNIT C"/>
    <property type="match status" value="1"/>
</dbReference>
<dbReference type="RefSeq" id="WP_179425829.1">
    <property type="nucleotide sequence ID" value="NZ_BAAAMP010000002.1"/>
</dbReference>
<comment type="caution">
    <text evidence="5">The sequence shown here is derived from an EMBL/GenBank/DDBJ whole genome shotgun (WGS) entry which is preliminary data.</text>
</comment>
<accession>A0A8I0FWM7</accession>
<keyword evidence="7" id="KW-1185">Reference proteome</keyword>
<keyword evidence="5" id="KW-0808">Transferase</keyword>
<evidence type="ECO:0000256" key="3">
    <source>
        <dbReference type="ARBA" id="ARBA00022840"/>
    </source>
</evidence>
<evidence type="ECO:0000313" key="8">
    <source>
        <dbReference type="Proteomes" id="UP000659061"/>
    </source>
</evidence>
<evidence type="ECO:0000259" key="4">
    <source>
        <dbReference type="SMART" id="SM00797"/>
    </source>
</evidence>
<protein>
    <submittedName>
        <fullName evidence="6">Biotin-dependent carboxylase-like uncharacterized protein</fullName>
    </submittedName>
    <submittedName>
        <fullName evidence="5">Biotin-dependent carboxyltransferase family protein</fullName>
    </submittedName>
</protein>
<keyword evidence="3" id="KW-0067">ATP-binding</keyword>